<organism evidence="1 2">
    <name type="scientific">Candidatus Mailhella merdigallinarum</name>
    <dbReference type="NCBI Taxonomy" id="2838658"/>
    <lineage>
        <taxon>Bacteria</taxon>
        <taxon>Pseudomonadati</taxon>
        <taxon>Thermodesulfobacteriota</taxon>
        <taxon>Desulfovibrionia</taxon>
        <taxon>Desulfovibrionales</taxon>
        <taxon>Desulfovibrionaceae</taxon>
        <taxon>Mailhella</taxon>
    </lineage>
</organism>
<name>A0A9D2HE50_9BACT</name>
<protein>
    <submittedName>
        <fullName evidence="1">DUF1848 domain-containing protein</fullName>
    </submittedName>
</protein>
<accession>A0A9D2HE50</accession>
<dbReference type="Proteomes" id="UP000824225">
    <property type="component" value="Unassembled WGS sequence"/>
</dbReference>
<evidence type="ECO:0000313" key="2">
    <source>
        <dbReference type="Proteomes" id="UP000824225"/>
    </source>
</evidence>
<proteinExistence type="predicted"/>
<dbReference type="Pfam" id="PF08902">
    <property type="entry name" value="DUF1848"/>
    <property type="match status" value="1"/>
</dbReference>
<reference evidence="1" key="1">
    <citation type="journal article" date="2021" name="PeerJ">
        <title>Extensive microbial diversity within the chicken gut microbiome revealed by metagenomics and culture.</title>
        <authorList>
            <person name="Gilroy R."/>
            <person name="Ravi A."/>
            <person name="Getino M."/>
            <person name="Pursley I."/>
            <person name="Horton D.L."/>
            <person name="Alikhan N.F."/>
            <person name="Baker D."/>
            <person name="Gharbi K."/>
            <person name="Hall N."/>
            <person name="Watson M."/>
            <person name="Adriaenssens E.M."/>
            <person name="Foster-Nyarko E."/>
            <person name="Jarju S."/>
            <person name="Secka A."/>
            <person name="Antonio M."/>
            <person name="Oren A."/>
            <person name="Chaudhuri R.R."/>
            <person name="La Ragione R."/>
            <person name="Hildebrand F."/>
            <person name="Pallen M.J."/>
        </authorList>
    </citation>
    <scope>NUCLEOTIDE SEQUENCE</scope>
    <source>
        <strain evidence="1">CHK186-16707</strain>
    </source>
</reference>
<dbReference type="AlphaFoldDB" id="A0A9D2HE50"/>
<dbReference type="EMBL" id="DXAN01000016">
    <property type="protein sequence ID" value="HJA08516.1"/>
    <property type="molecule type" value="Genomic_DNA"/>
</dbReference>
<gene>
    <name evidence="1" type="ORF">H9962_04935</name>
</gene>
<evidence type="ECO:0000313" key="1">
    <source>
        <dbReference type="EMBL" id="HJA08516.1"/>
    </source>
</evidence>
<comment type="caution">
    <text evidence="1">The sequence shown here is derived from an EMBL/GenBank/DDBJ whole genome shotgun (WGS) entry which is preliminary data.</text>
</comment>
<sequence length="312" mass="34782">MIVSASRRTDIPAFYGEWFMNRLAAGQVLVRNPRNPRRVSRVPLSRDLVDCIVFWTKNPAPMLERLAELEREGWPFYVQFTLTPYGADVETGLPPKERLLDAFCRLAALVGPERVVWRYDPVVLNAEYTAARHVEAFDAMSRILAGHTLRCVFSFVDLYRRNRNSLRGVTDGETPEEVMRALAGQLAGLAAARGLSLAACTEELDLSGCGVERAACIDKALIERIVGFPLQAGKDPSQRKSCGCVESVDIGEYDTCPYGCRYCYATSDGRKVAANVRRHDPTSPILAGRPDERDTITDRRARSRVVRQGSLL</sequence>
<reference evidence="1" key="2">
    <citation type="submission" date="2021-04" db="EMBL/GenBank/DDBJ databases">
        <authorList>
            <person name="Gilroy R."/>
        </authorList>
    </citation>
    <scope>NUCLEOTIDE SEQUENCE</scope>
    <source>
        <strain evidence="1">CHK186-16707</strain>
    </source>
</reference>
<dbReference type="InterPro" id="IPR014998">
    <property type="entry name" value="DUF1848"/>
</dbReference>